<gene>
    <name evidence="7" type="ORF">Q5741_14630</name>
</gene>
<keyword evidence="4" id="KW-0326">Glycosidase</keyword>
<dbReference type="PROSITE" id="PS00775">
    <property type="entry name" value="GLYCOSYL_HYDROL_F3"/>
    <property type="match status" value="1"/>
</dbReference>
<dbReference type="InterPro" id="IPR050288">
    <property type="entry name" value="Cellulose_deg_GH3"/>
</dbReference>
<dbReference type="InterPro" id="IPR017853">
    <property type="entry name" value="GH"/>
</dbReference>
<dbReference type="PROSITE" id="PS51820">
    <property type="entry name" value="PA14"/>
    <property type="match status" value="1"/>
</dbReference>
<feature type="signal peptide" evidence="5">
    <location>
        <begin position="1"/>
        <end position="31"/>
    </location>
</feature>
<feature type="chain" id="PRO_5046942502" evidence="5">
    <location>
        <begin position="32"/>
        <end position="897"/>
    </location>
</feature>
<keyword evidence="2 4" id="KW-0378">Hydrolase</keyword>
<dbReference type="Gene3D" id="3.20.20.300">
    <property type="entry name" value="Glycoside hydrolase, family 3, N-terminal domain"/>
    <property type="match status" value="1"/>
</dbReference>
<dbReference type="Gene3D" id="3.40.50.1700">
    <property type="entry name" value="Glycoside hydrolase family 3 C-terminal domain"/>
    <property type="match status" value="1"/>
</dbReference>
<dbReference type="PANTHER" id="PTHR42715">
    <property type="entry name" value="BETA-GLUCOSIDASE"/>
    <property type="match status" value="1"/>
</dbReference>
<dbReference type="InterPro" id="IPR013783">
    <property type="entry name" value="Ig-like_fold"/>
</dbReference>
<dbReference type="Pfam" id="PF14310">
    <property type="entry name" value="Fn3-like"/>
    <property type="match status" value="1"/>
</dbReference>
<sequence length="897" mass="97165">MKFKLPKRIAFHVSATAVMLAMITAPLNVMAADSSSDRPWMNKSLSADQRTELLLKEMTLDEKIDFVTGKVNNYYGFYNNGNDRLGIPALQMADGPAGVRIANPDVQDKKSTALPAPIALAATWDTKAASEYGGLIGNEAWNTTHNVVLGPGMDIARFPWGERNFESLGEDPLLQSKMAVDYIKGIQKSPVIATAKHFILNNQETQRFTIDAQASERALQEIYLRPFDAAVNEADIGAAMCSFNQVDGIPACQSAAMMNDILKKQMGFKGFVMSDYGANMSTVESANAGLDLETPGEPFGKWGKNLLTAVQDGKVSEERLNDMVSRMLDQMFAKGLFDKPAQNKQIPAAEHGETARELAEEGMVLLKNDNAQLPLKAGSLKSIAVIGPDADNSSAAGGGSSLVNPTYTVSPLEGIKKRAGKNVTVQYEAGTDPIQAGDILPGPSAVPSDLLTTSADSDENGLHAEYWTNTSLEGTPSLERTDKQVDTNYGFYNYEGFNASSPKVQSTPTTFNGKMSARWTGAISAPSTGDYTLTLTSLGSGKLYLDDKLLIDNQGTSMSTTKAQVNLKAGEKHTVKIEYRTDSPQQERNGYGMQVRFGWEAPDHAVDANMQKAIDLAKKSDVAVVVTRTYDSEGNTDTSTLDLPNNQDTLIRKVAEVNPHTIVVNMSGRPVQMNTWDKDVKGIVQAWFAGQEQGNAIARVLFGDVNPSGKLPVTFPVDENTTPVTDEAQFPGKDGVSKYNDDIYVGYKGYDKAGLEVEYPFGYGLSYTTFDYRNLKVQAKNNNGSHGKGNNKKANGEPNVQVDLNLRNTGKVTGSEVVQVYAGKLPGVESASKNLAGFAKVELKPGKQQRVSIQLDPKAFSYWDEKQDKWVTPSGKVAVYVGSSSRDVKLQGSVTLP</sequence>
<keyword evidence="8" id="KW-1185">Reference proteome</keyword>
<evidence type="ECO:0000313" key="8">
    <source>
        <dbReference type="Proteomes" id="UP001240171"/>
    </source>
</evidence>
<evidence type="ECO:0000313" key="7">
    <source>
        <dbReference type="EMBL" id="MDO7907643.1"/>
    </source>
</evidence>
<name>A0ABT9CGE7_9BACL</name>
<dbReference type="Pfam" id="PF00933">
    <property type="entry name" value="Glyco_hydro_3"/>
    <property type="match status" value="1"/>
</dbReference>
<dbReference type="Proteomes" id="UP001240171">
    <property type="component" value="Unassembled WGS sequence"/>
</dbReference>
<evidence type="ECO:0000256" key="5">
    <source>
        <dbReference type="SAM" id="SignalP"/>
    </source>
</evidence>
<keyword evidence="5" id="KW-0732">Signal</keyword>
<evidence type="ECO:0000256" key="4">
    <source>
        <dbReference type="RuleBase" id="RU361161"/>
    </source>
</evidence>
<reference evidence="7 8" key="1">
    <citation type="submission" date="2023-07" db="EMBL/GenBank/DDBJ databases">
        <title>Paenibacillus sp. JX-17 nov. isolated from soil.</title>
        <authorList>
            <person name="Wan Y."/>
            <person name="Liu B."/>
        </authorList>
    </citation>
    <scope>NUCLEOTIDE SEQUENCE [LARGE SCALE GENOMIC DNA]</scope>
    <source>
        <strain evidence="7 8">JX-17</strain>
    </source>
</reference>
<dbReference type="SMART" id="SM00758">
    <property type="entry name" value="PA14"/>
    <property type="match status" value="1"/>
</dbReference>
<proteinExistence type="inferred from homology"/>
<dbReference type="Pfam" id="PF07691">
    <property type="entry name" value="PA14"/>
    <property type="match status" value="1"/>
</dbReference>
<dbReference type="Gene3D" id="2.60.120.260">
    <property type="entry name" value="Galactose-binding domain-like"/>
    <property type="match status" value="1"/>
</dbReference>
<comment type="similarity">
    <text evidence="1 4">Belongs to the glycosyl hydrolase 3 family.</text>
</comment>
<accession>A0ABT9CGE7</accession>
<dbReference type="InterPro" id="IPR037524">
    <property type="entry name" value="PA14/GLEYA"/>
</dbReference>
<dbReference type="InterPro" id="IPR011658">
    <property type="entry name" value="PA14_dom"/>
</dbReference>
<dbReference type="PANTHER" id="PTHR42715:SF10">
    <property type="entry name" value="BETA-GLUCOSIDASE"/>
    <property type="match status" value="1"/>
</dbReference>
<dbReference type="InterPro" id="IPR001764">
    <property type="entry name" value="Glyco_hydro_3_N"/>
</dbReference>
<keyword evidence="3" id="KW-0119">Carbohydrate metabolism</keyword>
<dbReference type="InterPro" id="IPR002772">
    <property type="entry name" value="Glyco_hydro_3_C"/>
</dbReference>
<evidence type="ECO:0000259" key="6">
    <source>
        <dbReference type="PROSITE" id="PS51820"/>
    </source>
</evidence>
<dbReference type="SMART" id="SM01217">
    <property type="entry name" value="Fn3_like"/>
    <property type="match status" value="1"/>
</dbReference>
<dbReference type="Gene3D" id="2.60.40.10">
    <property type="entry name" value="Immunoglobulins"/>
    <property type="match status" value="1"/>
</dbReference>
<dbReference type="Pfam" id="PF01915">
    <property type="entry name" value="Glyco_hydro_3_C"/>
    <property type="match status" value="1"/>
</dbReference>
<dbReference type="PRINTS" id="PR00133">
    <property type="entry name" value="GLHYDRLASE3"/>
</dbReference>
<evidence type="ECO:0000256" key="2">
    <source>
        <dbReference type="ARBA" id="ARBA00022801"/>
    </source>
</evidence>
<dbReference type="InterPro" id="IPR026891">
    <property type="entry name" value="Fn3-like"/>
</dbReference>
<feature type="domain" description="PA14" evidence="6">
    <location>
        <begin position="457"/>
        <end position="618"/>
    </location>
</feature>
<dbReference type="EMBL" id="JAUQTB010000008">
    <property type="protein sequence ID" value="MDO7907643.1"/>
    <property type="molecule type" value="Genomic_DNA"/>
</dbReference>
<dbReference type="InterPro" id="IPR019800">
    <property type="entry name" value="Glyco_hydro_3_AS"/>
</dbReference>
<dbReference type="RefSeq" id="WP_305024850.1">
    <property type="nucleotide sequence ID" value="NZ_JAUQTB010000008.1"/>
</dbReference>
<protein>
    <submittedName>
        <fullName evidence="7">Glycoside hydrolase family 3 C-terminal domain-containing protein</fullName>
    </submittedName>
</protein>
<evidence type="ECO:0000256" key="3">
    <source>
        <dbReference type="ARBA" id="ARBA00023277"/>
    </source>
</evidence>
<dbReference type="InterPro" id="IPR036881">
    <property type="entry name" value="Glyco_hydro_3_C_sf"/>
</dbReference>
<dbReference type="InterPro" id="IPR036962">
    <property type="entry name" value="Glyco_hydro_3_N_sf"/>
</dbReference>
<organism evidence="7 8">
    <name type="scientific">Paenibacillus lacisoli</name>
    <dbReference type="NCBI Taxonomy" id="3064525"/>
    <lineage>
        <taxon>Bacteria</taxon>
        <taxon>Bacillati</taxon>
        <taxon>Bacillota</taxon>
        <taxon>Bacilli</taxon>
        <taxon>Bacillales</taxon>
        <taxon>Paenibacillaceae</taxon>
        <taxon>Paenibacillus</taxon>
    </lineage>
</organism>
<evidence type="ECO:0000256" key="1">
    <source>
        <dbReference type="ARBA" id="ARBA00005336"/>
    </source>
</evidence>
<dbReference type="SUPFAM" id="SSF52279">
    <property type="entry name" value="Beta-D-glucan exohydrolase, C-terminal domain"/>
    <property type="match status" value="1"/>
</dbReference>
<dbReference type="GO" id="GO:0016787">
    <property type="term" value="F:hydrolase activity"/>
    <property type="evidence" value="ECO:0007669"/>
    <property type="project" value="UniProtKB-KW"/>
</dbReference>
<comment type="caution">
    <text evidence="7">The sequence shown here is derived from an EMBL/GenBank/DDBJ whole genome shotgun (WGS) entry which is preliminary data.</text>
</comment>
<dbReference type="SUPFAM" id="SSF51445">
    <property type="entry name" value="(Trans)glycosidases"/>
    <property type="match status" value="1"/>
</dbReference>